<evidence type="ECO:0000313" key="4">
    <source>
        <dbReference type="Proteomes" id="UP000318380"/>
    </source>
</evidence>
<protein>
    <submittedName>
        <fullName evidence="3">Uncharacterized protein</fullName>
    </submittedName>
</protein>
<name>A0A561BQ16_9ACTN</name>
<evidence type="ECO:0000313" key="3">
    <source>
        <dbReference type="EMBL" id="TWD80937.1"/>
    </source>
</evidence>
<dbReference type="Proteomes" id="UP000318380">
    <property type="component" value="Unassembled WGS sequence"/>
</dbReference>
<feature type="compositionally biased region" description="Polar residues" evidence="1">
    <location>
        <begin position="48"/>
        <end position="58"/>
    </location>
</feature>
<dbReference type="RefSeq" id="WP_145805355.1">
    <property type="nucleotide sequence ID" value="NZ_VIVK01000001.1"/>
</dbReference>
<dbReference type="EMBL" id="VIVK01000001">
    <property type="protein sequence ID" value="TWD80937.1"/>
    <property type="molecule type" value="Genomic_DNA"/>
</dbReference>
<organism evidence="3 4">
    <name type="scientific">Kribbella amoyensis</name>
    <dbReference type="NCBI Taxonomy" id="996641"/>
    <lineage>
        <taxon>Bacteria</taxon>
        <taxon>Bacillati</taxon>
        <taxon>Actinomycetota</taxon>
        <taxon>Actinomycetes</taxon>
        <taxon>Propionibacteriales</taxon>
        <taxon>Kribbellaceae</taxon>
        <taxon>Kribbella</taxon>
    </lineage>
</organism>
<accession>A0A561BQ16</accession>
<dbReference type="AlphaFoldDB" id="A0A561BQ16"/>
<evidence type="ECO:0000256" key="2">
    <source>
        <dbReference type="SAM" id="SignalP"/>
    </source>
</evidence>
<feature type="chain" id="PRO_5022107760" evidence="2">
    <location>
        <begin position="32"/>
        <end position="234"/>
    </location>
</feature>
<proteinExistence type="predicted"/>
<gene>
    <name evidence="3" type="ORF">FB561_2035</name>
</gene>
<keyword evidence="4" id="KW-1185">Reference proteome</keyword>
<feature type="region of interest" description="Disordered" evidence="1">
    <location>
        <begin position="38"/>
        <end position="69"/>
    </location>
</feature>
<reference evidence="3 4" key="1">
    <citation type="submission" date="2019-06" db="EMBL/GenBank/DDBJ databases">
        <title>Sequencing the genomes of 1000 actinobacteria strains.</title>
        <authorList>
            <person name="Klenk H.-P."/>
        </authorList>
    </citation>
    <scope>NUCLEOTIDE SEQUENCE [LARGE SCALE GENOMIC DNA]</scope>
    <source>
        <strain evidence="3 4">DSM 24683</strain>
    </source>
</reference>
<evidence type="ECO:0000256" key="1">
    <source>
        <dbReference type="SAM" id="MobiDB-lite"/>
    </source>
</evidence>
<sequence length="234" mass="24133">MRSTPIRQRTVRLVATGLAAAAVAGVMIATAAVTGTDQQAVAGGPGTSAAQQVPQQDNPAGRVAAANPKPAPKATKYVFQNKRPAVGRLAAGAEVKIAPHLFFATKGTEWAVISRVPGEPAYEPFGWRRTLGNDNLGDPSTPGIQSVGPVVSSVFQSAEVSTVVYTRGSKAWYGKIYRLGGIPGWVQSSAQLTADPAAKKSPGPQPPAVSVFSYDAAGKLLSKFGDAKGDPLAK</sequence>
<dbReference type="OrthoDB" id="3821490at2"/>
<keyword evidence="2" id="KW-0732">Signal</keyword>
<feature type="signal peptide" evidence="2">
    <location>
        <begin position="1"/>
        <end position="31"/>
    </location>
</feature>
<comment type="caution">
    <text evidence="3">The sequence shown here is derived from an EMBL/GenBank/DDBJ whole genome shotgun (WGS) entry which is preliminary data.</text>
</comment>